<keyword evidence="2" id="KW-0547">Nucleotide-binding</keyword>
<feature type="compositionally biased region" description="Basic and acidic residues" evidence="1">
    <location>
        <begin position="64"/>
        <end position="80"/>
    </location>
</feature>
<organism evidence="2 3">
    <name type="scientific">Apiospora arundinis</name>
    <dbReference type="NCBI Taxonomy" id="335852"/>
    <lineage>
        <taxon>Eukaryota</taxon>
        <taxon>Fungi</taxon>
        <taxon>Dikarya</taxon>
        <taxon>Ascomycota</taxon>
        <taxon>Pezizomycotina</taxon>
        <taxon>Sordariomycetes</taxon>
        <taxon>Xylariomycetidae</taxon>
        <taxon>Amphisphaeriales</taxon>
        <taxon>Apiosporaceae</taxon>
        <taxon>Apiospora</taxon>
    </lineage>
</organism>
<gene>
    <name evidence="2" type="ORF">PGQ11_007992</name>
</gene>
<keyword evidence="2" id="KW-0347">Helicase</keyword>
<sequence>MTLESWVKVALQRHGGRCSRHAAFAFLVFNILLRSRNRQLAHGRLQRPAFRRVEGIYDGLTPERLQRAESEMRETGRTTDPDVGCQA</sequence>
<dbReference type="EMBL" id="JAPCWZ010000004">
    <property type="protein sequence ID" value="KAK8869414.1"/>
    <property type="molecule type" value="Genomic_DNA"/>
</dbReference>
<dbReference type="Proteomes" id="UP001390339">
    <property type="component" value="Unassembled WGS sequence"/>
</dbReference>
<proteinExistence type="predicted"/>
<comment type="caution">
    <text evidence="2">The sequence shown here is derived from an EMBL/GenBank/DDBJ whole genome shotgun (WGS) entry which is preliminary data.</text>
</comment>
<keyword evidence="3" id="KW-1185">Reference proteome</keyword>
<reference evidence="2 3" key="1">
    <citation type="journal article" date="2024" name="IMA Fungus">
        <title>Apiospora arundinis, a panoply of carbohydrate-active enzymes and secondary metabolites.</title>
        <authorList>
            <person name="Sorensen T."/>
            <person name="Petersen C."/>
            <person name="Muurmann A.T."/>
            <person name="Christiansen J.V."/>
            <person name="Brundto M.L."/>
            <person name="Overgaard C.K."/>
            <person name="Boysen A.T."/>
            <person name="Wollenberg R.D."/>
            <person name="Larsen T.O."/>
            <person name="Sorensen J.L."/>
            <person name="Nielsen K.L."/>
            <person name="Sondergaard T.E."/>
        </authorList>
    </citation>
    <scope>NUCLEOTIDE SEQUENCE [LARGE SCALE GENOMIC DNA]</scope>
    <source>
        <strain evidence="2 3">AAU 773</strain>
    </source>
</reference>
<keyword evidence="2" id="KW-0378">Hydrolase</keyword>
<evidence type="ECO:0000256" key="1">
    <source>
        <dbReference type="SAM" id="MobiDB-lite"/>
    </source>
</evidence>
<dbReference type="GO" id="GO:0004386">
    <property type="term" value="F:helicase activity"/>
    <property type="evidence" value="ECO:0007669"/>
    <property type="project" value="UniProtKB-KW"/>
</dbReference>
<keyword evidence="2" id="KW-0067">ATP-binding</keyword>
<evidence type="ECO:0000313" key="3">
    <source>
        <dbReference type="Proteomes" id="UP001390339"/>
    </source>
</evidence>
<name>A0ABR2IX38_9PEZI</name>
<evidence type="ECO:0000313" key="2">
    <source>
        <dbReference type="EMBL" id="KAK8869414.1"/>
    </source>
</evidence>
<feature type="region of interest" description="Disordered" evidence="1">
    <location>
        <begin position="64"/>
        <end position="87"/>
    </location>
</feature>
<protein>
    <submittedName>
        <fullName evidence="2">ATP-dependent DNA helicase pfh1</fullName>
    </submittedName>
</protein>
<accession>A0ABR2IX38</accession>